<reference evidence="1 2" key="1">
    <citation type="submission" date="2019-09" db="EMBL/GenBank/DDBJ databases">
        <authorList>
            <person name="Chandra G."/>
            <person name="Truman W A."/>
        </authorList>
    </citation>
    <scope>NUCLEOTIDE SEQUENCE [LARGE SCALE GENOMIC DNA]</scope>
    <source>
        <strain evidence="1">PS854</strain>
    </source>
</reference>
<evidence type="ECO:0000313" key="1">
    <source>
        <dbReference type="EMBL" id="VVP11279.1"/>
    </source>
</evidence>
<dbReference type="EMBL" id="CABVIF010000006">
    <property type="protein sequence ID" value="VVP11279.1"/>
    <property type="molecule type" value="Genomic_DNA"/>
</dbReference>
<proteinExistence type="predicted"/>
<organism evidence="1 2">
    <name type="scientific">Pseudomonas fluorescens</name>
    <dbReference type="NCBI Taxonomy" id="294"/>
    <lineage>
        <taxon>Bacteria</taxon>
        <taxon>Pseudomonadati</taxon>
        <taxon>Pseudomonadota</taxon>
        <taxon>Gammaproteobacteria</taxon>
        <taxon>Pseudomonadales</taxon>
        <taxon>Pseudomonadaceae</taxon>
        <taxon>Pseudomonas</taxon>
    </lineage>
</organism>
<dbReference type="Proteomes" id="UP000327111">
    <property type="component" value="Unassembled WGS sequence"/>
</dbReference>
<dbReference type="RefSeq" id="WP_150734436.1">
    <property type="nucleotide sequence ID" value="NZ_CABVIF010000006.1"/>
</dbReference>
<dbReference type="AlphaFoldDB" id="A0A5E7LCB2"/>
<protein>
    <submittedName>
        <fullName evidence="1">Uncharacterized protein</fullName>
    </submittedName>
</protein>
<sequence length="220" mass="24856">MKSYRFDQKMLSSDLPQQLRRQLLFLRNSVSAFDAGDEEEAVRIGVVIRVLCHDTRNSTSLLREMGKKESLELVTTAKALPDDLPTPLHFCELMAGMTFGNSLTYDPVPPNSPTIPCHEWWSQVVFIRDDVRYTRRDVVLSAANKDGGAHVDAPDEKLLALQEGFWIVTKTYADGTKTRGPLSNNHFRMLRRFAGELLASNDLFKLAEQQIDTGDGLTLW</sequence>
<evidence type="ECO:0000313" key="2">
    <source>
        <dbReference type="Proteomes" id="UP000327111"/>
    </source>
</evidence>
<gene>
    <name evidence="1" type="ORF">PS854_03311</name>
</gene>
<accession>A0A5E7LCB2</accession>
<name>A0A5E7LCB2_PSEFL</name>